<dbReference type="EMBL" id="LVJH01000017">
    <property type="protein sequence ID" value="OAB42851.1"/>
    <property type="molecule type" value="Genomic_DNA"/>
</dbReference>
<protein>
    <submittedName>
        <fullName evidence="2">Uroporphyrinogen-III synthase</fullName>
    </submittedName>
</protein>
<organism evidence="2 3">
    <name type="scientific">Paenibacillus glacialis</name>
    <dbReference type="NCBI Taxonomy" id="494026"/>
    <lineage>
        <taxon>Bacteria</taxon>
        <taxon>Bacillati</taxon>
        <taxon>Bacillota</taxon>
        <taxon>Bacilli</taxon>
        <taxon>Bacillales</taxon>
        <taxon>Paenibacillaceae</taxon>
        <taxon>Paenibacillus</taxon>
    </lineage>
</organism>
<accession>A0A168L3U1</accession>
<dbReference type="RefSeq" id="WP_068532240.1">
    <property type="nucleotide sequence ID" value="NZ_LVJH01000017.1"/>
</dbReference>
<dbReference type="AlphaFoldDB" id="A0A168L3U1"/>
<dbReference type="InterPro" id="IPR003754">
    <property type="entry name" value="4pyrrol_synth_uPrphyn_synth"/>
</dbReference>
<dbReference type="PANTHER" id="PTHR40082:SF1">
    <property type="entry name" value="BLR5956 PROTEIN"/>
    <property type="match status" value="1"/>
</dbReference>
<keyword evidence="3" id="KW-1185">Reference proteome</keyword>
<dbReference type="GO" id="GO:0006780">
    <property type="term" value="P:uroporphyrinogen III biosynthetic process"/>
    <property type="evidence" value="ECO:0007669"/>
    <property type="project" value="InterPro"/>
</dbReference>
<dbReference type="InterPro" id="IPR036108">
    <property type="entry name" value="4pyrrol_syn_uPrphyn_synt_sf"/>
</dbReference>
<proteinExistence type="predicted"/>
<feature type="domain" description="Tetrapyrrole biosynthesis uroporphyrinogen III synthase" evidence="1">
    <location>
        <begin position="20"/>
        <end position="258"/>
    </location>
</feature>
<dbReference type="STRING" id="494026.PGLA_10340"/>
<gene>
    <name evidence="2" type="ORF">PGLA_10340</name>
</gene>
<dbReference type="SUPFAM" id="SSF69618">
    <property type="entry name" value="HemD-like"/>
    <property type="match status" value="1"/>
</dbReference>
<sequence length="280" mass="30741">MAQKMYGKIVALAASRKVAEMGKLIENMGGTPVYRPAQGTVFLDDDMIREGLTSWLESPPQWVILTTGVGIEALFDMAENMGVADKFLEVLSASSIAARGYKTVNALKKRHLTPIVRDDDGSSEGLIRSFESYNIQGASVILQLHGDSASKLTKWLDEQEATTRQILPYRHVAPEEHHLEQLTKDIVQSNVDAVTFTSAPQFRFLAEYARVHNQLSAIIAAFDGPVVAVAVGKITAQALKEEGVQRIVVPEEERMGSMMVALGRYFVSQSDIEVASSDEE</sequence>
<dbReference type="Proteomes" id="UP000076967">
    <property type="component" value="Unassembled WGS sequence"/>
</dbReference>
<dbReference type="Gene3D" id="3.40.50.10090">
    <property type="match status" value="2"/>
</dbReference>
<name>A0A168L3U1_9BACL</name>
<dbReference type="OrthoDB" id="9775656at2"/>
<reference evidence="2 3" key="1">
    <citation type="submission" date="2016-03" db="EMBL/GenBank/DDBJ databases">
        <title>Draft genome sequence of Paenibacillus glacialis DSM 22343.</title>
        <authorList>
            <person name="Shin S.-K."/>
            <person name="Yi H."/>
        </authorList>
    </citation>
    <scope>NUCLEOTIDE SEQUENCE [LARGE SCALE GENOMIC DNA]</scope>
    <source>
        <strain evidence="2 3">DSM 22343</strain>
    </source>
</reference>
<dbReference type="GO" id="GO:0004852">
    <property type="term" value="F:uroporphyrinogen-III synthase activity"/>
    <property type="evidence" value="ECO:0007669"/>
    <property type="project" value="InterPro"/>
</dbReference>
<evidence type="ECO:0000313" key="3">
    <source>
        <dbReference type="Proteomes" id="UP000076967"/>
    </source>
</evidence>
<dbReference type="Pfam" id="PF02602">
    <property type="entry name" value="HEM4"/>
    <property type="match status" value="1"/>
</dbReference>
<evidence type="ECO:0000313" key="2">
    <source>
        <dbReference type="EMBL" id="OAB42851.1"/>
    </source>
</evidence>
<comment type="caution">
    <text evidence="2">The sequence shown here is derived from an EMBL/GenBank/DDBJ whole genome shotgun (WGS) entry which is preliminary data.</text>
</comment>
<dbReference type="PANTHER" id="PTHR40082">
    <property type="entry name" value="BLR5956 PROTEIN"/>
    <property type="match status" value="1"/>
</dbReference>
<dbReference type="CDD" id="cd06578">
    <property type="entry name" value="HemD"/>
    <property type="match status" value="1"/>
</dbReference>
<dbReference type="NCBIfam" id="NF004584">
    <property type="entry name" value="PRK05928.2-1"/>
    <property type="match status" value="1"/>
</dbReference>
<evidence type="ECO:0000259" key="1">
    <source>
        <dbReference type="Pfam" id="PF02602"/>
    </source>
</evidence>
<dbReference type="InterPro" id="IPR039793">
    <property type="entry name" value="UROS/Hem4"/>
</dbReference>